<dbReference type="InterPro" id="IPR039421">
    <property type="entry name" value="Type_1_exporter"/>
</dbReference>
<dbReference type="PROSITE" id="PS50929">
    <property type="entry name" value="ABC_TM1F"/>
    <property type="match status" value="2"/>
</dbReference>
<feature type="region of interest" description="Disordered" evidence="11">
    <location>
        <begin position="687"/>
        <end position="706"/>
    </location>
</feature>
<feature type="domain" description="ABC transmembrane type-1" evidence="14">
    <location>
        <begin position="730"/>
        <end position="1019"/>
    </location>
</feature>
<dbReference type="GO" id="GO:0016887">
    <property type="term" value="F:ATP hydrolysis activity"/>
    <property type="evidence" value="ECO:0007669"/>
    <property type="project" value="InterPro"/>
</dbReference>
<evidence type="ECO:0000256" key="6">
    <source>
        <dbReference type="ARBA" id="ARBA00022741"/>
    </source>
</evidence>
<feature type="transmembrane region" description="Helical" evidence="12">
    <location>
        <begin position="46"/>
        <end position="64"/>
    </location>
</feature>
<dbReference type="EMBL" id="JASWJB010000076">
    <property type="protein sequence ID" value="KAK2601545.1"/>
    <property type="molecule type" value="Genomic_DNA"/>
</dbReference>
<evidence type="ECO:0000313" key="15">
    <source>
        <dbReference type="EMBL" id="KAK2601545.1"/>
    </source>
</evidence>
<evidence type="ECO:0000256" key="11">
    <source>
        <dbReference type="SAM" id="MobiDB-lite"/>
    </source>
</evidence>
<evidence type="ECO:0000256" key="10">
    <source>
        <dbReference type="ARBA" id="ARBA00023180"/>
    </source>
</evidence>
<dbReference type="GO" id="GO:0005524">
    <property type="term" value="F:ATP binding"/>
    <property type="evidence" value="ECO:0007669"/>
    <property type="project" value="UniProtKB-KW"/>
</dbReference>
<feature type="transmembrane region" description="Helical" evidence="12">
    <location>
        <begin position="195"/>
        <end position="216"/>
    </location>
</feature>
<dbReference type="InterPro" id="IPR003593">
    <property type="entry name" value="AAA+_ATPase"/>
</dbReference>
<proteinExistence type="inferred from homology"/>
<keyword evidence="7" id="KW-0067">ATP-binding</keyword>
<dbReference type="GO" id="GO:0005743">
    <property type="term" value="C:mitochondrial inner membrane"/>
    <property type="evidence" value="ECO:0007669"/>
    <property type="project" value="TreeGrafter"/>
</dbReference>
<dbReference type="PROSITE" id="PS50893">
    <property type="entry name" value="ABC_TRANSPORTER_2"/>
    <property type="match status" value="2"/>
</dbReference>
<feature type="transmembrane region" description="Helical" evidence="12">
    <location>
        <begin position="876"/>
        <end position="897"/>
    </location>
</feature>
<sequence>MATTDQSAAEKELARAVLDRQLHGTQEKGSTSRRSVFSYATASDKVILSISSVCAVFAGALNPLVPVSTHARRHVRCEFRSHHLTSLLQVIYGLLVAVFNGFEAGTISGEELRSKIATFSLYYVYLSIGLFVFTYVATVGYYYSGERIATALRTAYLSAILRQNMAFFDILGPGEVTNRIMSDMGKVQEAVTSKLSVLLSAVATFCAAFVVAFVMYWKTALIMSPFFVAMVASASVGGAYAVRYHKGAMDLHSQAANIAEEAIGAVRHVTAFGIQHVLSGRYTNLLKKAGKAEDKSENTVAIMIAWMNTMPCLLYALSFWAGSKYLVKGEISVEGVTATTLAVTIGSFAIIRIAPSIQSLTSGVAIADAVLKSIARRSPQDPLAEAGDKPSGVTGDIHFNNVSLVYPSRDDITVLNNLTFTCAAGMKTAIVGPSGGGKSSILGLIERFYEPTGGSVLLDGRDVQSFNLRWLRRQISLVDQNPVLFNATIIENIKYGCSEMLAELYEEEIRQRVVSAAKEAYAHDFITSLPDGYETQVGEKGLQLSGGQRQRIAIARALMKDPSILLLDEATSALDSKSEAAVQSVLDTASRHRTTIVVAHRLSTIRNADKIVVLAEGRVIEQGKHEELIARDGVYAALVEKQNVQDKTTTTAIDSDEISIEHKQLDDPLLLSSGHNVAAAYLDPMEDKSGSTTTHHARNAEGADSRLRPNAKQTLAFIARMSGSDWRLLLFGLVCAIMAGLGIPAQAVLFAKLLTAIGLSSSRFGELTDEVKLYSGLYVALGAVAFISWLGVGVALSKATQKLSRRVREICFDSIMAQEMAFFDEPGHTPGALASVLSKSTDDLSGMGGPVIGGLLTFVSTIIAGIVLSLAIGWKLALVCTATVPVVVACGWLRLMVLTAFDTEIRKSGTEAANFAGELVRSIRTVASLGLEEYALTRHHSYLVHHRSKAIRSILTASSLYAASQSIVYLCAALAFWYGGVLIADREYSTFQVYICFVSLISGAQIAGSIFTFAPDASKAMLASQELQHMIDLKPPAGKDPRPGPPPFNSKMDSEKEKQVDEREKACRIEFERVSFTYPSRRSRLALDEFSVTVQPGQTLAVVGQSGSGKTTCVSLLERFYEPDHGRILVDGQDIRSMDATAYREMTSFVSQETIIFTGTIRENVAIGSARDEVSDNDILEACKQANILQFVESLPDGLSTIVGTGGSMLSGGQKQRIAIARAFLRKPRILLLDEATSALDTESESVVQAAMDAIRKDRTTVMVAHRLSTIRNADIICVLAEGRLAEMGSHEQLMEKRGQYYSMVGMQNLD</sequence>
<protein>
    <recommendedName>
        <fullName evidence="17">P-loop containing nucleoside triphosphate hydrolase protein</fullName>
    </recommendedName>
</protein>
<dbReference type="GO" id="GO:0090374">
    <property type="term" value="P:oligopeptide export from mitochondrion"/>
    <property type="evidence" value="ECO:0007669"/>
    <property type="project" value="TreeGrafter"/>
</dbReference>
<dbReference type="PANTHER" id="PTHR43394">
    <property type="entry name" value="ATP-DEPENDENT PERMEASE MDL1, MITOCHONDRIAL"/>
    <property type="match status" value="1"/>
</dbReference>
<evidence type="ECO:0000256" key="2">
    <source>
        <dbReference type="ARBA" id="ARBA00007577"/>
    </source>
</evidence>
<accession>A0AAJ0FZI8</accession>
<feature type="transmembrane region" description="Helical" evidence="12">
    <location>
        <begin position="222"/>
        <end position="242"/>
    </location>
</feature>
<dbReference type="PANTHER" id="PTHR43394:SF11">
    <property type="entry name" value="ATP-BINDING CASSETTE TRANSPORTER"/>
    <property type="match status" value="1"/>
</dbReference>
<feature type="transmembrane region" description="Helical" evidence="12">
    <location>
        <begin position="773"/>
        <end position="796"/>
    </location>
</feature>
<comment type="caution">
    <text evidence="15">The sequence shown here is derived from an EMBL/GenBank/DDBJ whole genome shotgun (WGS) entry which is preliminary data.</text>
</comment>
<dbReference type="Gene3D" id="1.20.1560.10">
    <property type="entry name" value="ABC transporter type 1, transmembrane domain"/>
    <property type="match status" value="1"/>
</dbReference>
<evidence type="ECO:0000259" key="13">
    <source>
        <dbReference type="PROSITE" id="PS50893"/>
    </source>
</evidence>
<keyword evidence="10" id="KW-0325">Glycoprotein</keyword>
<dbReference type="GO" id="GO:0015421">
    <property type="term" value="F:ABC-type oligopeptide transporter activity"/>
    <property type="evidence" value="ECO:0007669"/>
    <property type="project" value="TreeGrafter"/>
</dbReference>
<keyword evidence="6" id="KW-0547">Nucleotide-binding</keyword>
<keyword evidence="5" id="KW-0677">Repeat</keyword>
<feature type="domain" description="ABC transmembrane type-1" evidence="14">
    <location>
        <begin position="84"/>
        <end position="362"/>
    </location>
</feature>
<feature type="transmembrane region" description="Helical" evidence="12">
    <location>
        <begin position="333"/>
        <end position="351"/>
    </location>
</feature>
<feature type="transmembrane region" description="Helical" evidence="12">
    <location>
        <begin position="954"/>
        <end position="979"/>
    </location>
</feature>
<organism evidence="15 16">
    <name type="scientific">Conoideocrella luteorostrata</name>
    <dbReference type="NCBI Taxonomy" id="1105319"/>
    <lineage>
        <taxon>Eukaryota</taxon>
        <taxon>Fungi</taxon>
        <taxon>Dikarya</taxon>
        <taxon>Ascomycota</taxon>
        <taxon>Pezizomycotina</taxon>
        <taxon>Sordariomycetes</taxon>
        <taxon>Hypocreomycetidae</taxon>
        <taxon>Hypocreales</taxon>
        <taxon>Clavicipitaceae</taxon>
        <taxon>Conoideocrella</taxon>
    </lineage>
</organism>
<dbReference type="CDD" id="cd18578">
    <property type="entry name" value="ABC_6TM_Pgp_ABCB1_D2_like"/>
    <property type="match status" value="1"/>
</dbReference>
<evidence type="ECO:0008006" key="17">
    <source>
        <dbReference type="Google" id="ProtNLM"/>
    </source>
</evidence>
<keyword evidence="9 12" id="KW-0472">Membrane</keyword>
<dbReference type="Pfam" id="PF00664">
    <property type="entry name" value="ABC_membrane"/>
    <property type="match status" value="2"/>
</dbReference>
<comment type="similarity">
    <text evidence="2">Belongs to the ABC transporter superfamily. ABCB family. Multidrug resistance exporter (TC 3.A.1.201) subfamily.</text>
</comment>
<name>A0AAJ0FZI8_9HYPO</name>
<dbReference type="InterPro" id="IPR011527">
    <property type="entry name" value="ABC1_TM_dom"/>
</dbReference>
<feature type="compositionally biased region" description="Basic and acidic residues" evidence="11">
    <location>
        <begin position="1033"/>
        <end position="1042"/>
    </location>
</feature>
<keyword evidence="3" id="KW-0813">Transport</keyword>
<dbReference type="Pfam" id="PF00005">
    <property type="entry name" value="ABC_tran"/>
    <property type="match status" value="2"/>
</dbReference>
<feature type="domain" description="ABC transporter" evidence="13">
    <location>
        <begin position="1069"/>
        <end position="1307"/>
    </location>
</feature>
<evidence type="ECO:0000259" key="14">
    <source>
        <dbReference type="PROSITE" id="PS50929"/>
    </source>
</evidence>
<evidence type="ECO:0000256" key="8">
    <source>
        <dbReference type="ARBA" id="ARBA00022989"/>
    </source>
</evidence>
<feature type="transmembrane region" description="Helical" evidence="12">
    <location>
        <begin position="728"/>
        <end position="753"/>
    </location>
</feature>
<evidence type="ECO:0000256" key="9">
    <source>
        <dbReference type="ARBA" id="ARBA00023136"/>
    </source>
</evidence>
<dbReference type="FunFam" id="3.40.50.300:FF:000967">
    <property type="entry name" value="ABC multidrug transporter mdr4"/>
    <property type="match status" value="1"/>
</dbReference>
<dbReference type="InterPro" id="IPR017871">
    <property type="entry name" value="ABC_transporter-like_CS"/>
</dbReference>
<dbReference type="InterPro" id="IPR036640">
    <property type="entry name" value="ABC1_TM_sf"/>
</dbReference>
<dbReference type="CDD" id="cd18577">
    <property type="entry name" value="ABC_6TM_Pgp_ABCB1_D1_like"/>
    <property type="match status" value="1"/>
</dbReference>
<reference evidence="15" key="1">
    <citation type="submission" date="2023-06" db="EMBL/GenBank/DDBJ databases">
        <title>Conoideocrella luteorostrata (Hypocreales: Clavicipitaceae), a potential biocontrol fungus for elongate hemlock scale in United States Christmas tree production areas.</title>
        <authorList>
            <person name="Barrett H."/>
            <person name="Lovett B."/>
            <person name="Macias A.M."/>
            <person name="Stajich J.E."/>
            <person name="Kasson M.T."/>
        </authorList>
    </citation>
    <scope>NUCLEOTIDE SEQUENCE</scope>
    <source>
        <strain evidence="15">ARSEF 14590</strain>
    </source>
</reference>
<evidence type="ECO:0000256" key="7">
    <source>
        <dbReference type="ARBA" id="ARBA00022840"/>
    </source>
</evidence>
<keyword evidence="4 12" id="KW-0812">Transmembrane</keyword>
<dbReference type="Gene3D" id="3.40.50.300">
    <property type="entry name" value="P-loop containing nucleotide triphosphate hydrolases"/>
    <property type="match status" value="2"/>
</dbReference>
<feature type="transmembrane region" description="Helical" evidence="12">
    <location>
        <begin position="847"/>
        <end position="870"/>
    </location>
</feature>
<keyword evidence="16" id="KW-1185">Reference proteome</keyword>
<evidence type="ECO:0000256" key="4">
    <source>
        <dbReference type="ARBA" id="ARBA00022692"/>
    </source>
</evidence>
<dbReference type="FunFam" id="3.40.50.300:FF:000240">
    <property type="entry name" value="ABC transporter B family member 20"/>
    <property type="match status" value="1"/>
</dbReference>
<dbReference type="Proteomes" id="UP001251528">
    <property type="component" value="Unassembled WGS sequence"/>
</dbReference>
<evidence type="ECO:0000313" key="16">
    <source>
        <dbReference type="Proteomes" id="UP001251528"/>
    </source>
</evidence>
<feature type="transmembrane region" description="Helical" evidence="12">
    <location>
        <begin position="122"/>
        <end position="143"/>
    </location>
</feature>
<dbReference type="SUPFAM" id="SSF52540">
    <property type="entry name" value="P-loop containing nucleoside triphosphate hydrolases"/>
    <property type="match status" value="2"/>
</dbReference>
<dbReference type="SMART" id="SM00382">
    <property type="entry name" value="AAA"/>
    <property type="match status" value="2"/>
</dbReference>
<gene>
    <name evidence="15" type="ORF">QQS21_004930</name>
</gene>
<feature type="region of interest" description="Disordered" evidence="11">
    <location>
        <begin position="1033"/>
        <end position="1058"/>
    </location>
</feature>
<comment type="subcellular location">
    <subcellularLocation>
        <location evidence="1">Membrane</location>
        <topology evidence="1">Multi-pass membrane protein</topology>
    </subcellularLocation>
</comment>
<dbReference type="InterPro" id="IPR003439">
    <property type="entry name" value="ABC_transporter-like_ATP-bd"/>
</dbReference>
<evidence type="ECO:0000256" key="5">
    <source>
        <dbReference type="ARBA" id="ARBA00022737"/>
    </source>
</evidence>
<dbReference type="PROSITE" id="PS00211">
    <property type="entry name" value="ABC_TRANSPORTER_1"/>
    <property type="match status" value="2"/>
</dbReference>
<feature type="domain" description="ABC transporter" evidence="13">
    <location>
        <begin position="397"/>
        <end position="641"/>
    </location>
</feature>
<feature type="transmembrane region" description="Helical" evidence="12">
    <location>
        <begin position="300"/>
        <end position="321"/>
    </location>
</feature>
<feature type="transmembrane region" description="Helical" evidence="12">
    <location>
        <begin position="991"/>
        <end position="1014"/>
    </location>
</feature>
<evidence type="ECO:0000256" key="3">
    <source>
        <dbReference type="ARBA" id="ARBA00022448"/>
    </source>
</evidence>
<evidence type="ECO:0000256" key="1">
    <source>
        <dbReference type="ARBA" id="ARBA00004141"/>
    </source>
</evidence>
<dbReference type="CDD" id="cd03249">
    <property type="entry name" value="ABC_MTABC3_MDL1_MDL2"/>
    <property type="match status" value="2"/>
</dbReference>
<evidence type="ECO:0000256" key="12">
    <source>
        <dbReference type="SAM" id="Phobius"/>
    </source>
</evidence>
<dbReference type="InterPro" id="IPR027417">
    <property type="entry name" value="P-loop_NTPase"/>
</dbReference>
<keyword evidence="8 12" id="KW-1133">Transmembrane helix</keyword>
<feature type="transmembrane region" description="Helical" evidence="12">
    <location>
        <begin position="84"/>
        <end position="102"/>
    </location>
</feature>
<dbReference type="SUPFAM" id="SSF90123">
    <property type="entry name" value="ABC transporter transmembrane region"/>
    <property type="match status" value="2"/>
</dbReference>